<evidence type="ECO:0000256" key="14">
    <source>
        <dbReference type="SAM" id="Phobius"/>
    </source>
</evidence>
<dbReference type="InterPro" id="IPR002429">
    <property type="entry name" value="CcO_II-like_C"/>
</dbReference>
<dbReference type="GO" id="GO:0016682">
    <property type="term" value="F:oxidoreductase activity, acting on diphenols and related substances as donors, oxygen as acceptor"/>
    <property type="evidence" value="ECO:0007669"/>
    <property type="project" value="InterPro"/>
</dbReference>
<dbReference type="Gene3D" id="2.60.40.420">
    <property type="entry name" value="Cupredoxins - blue copper proteins"/>
    <property type="match status" value="1"/>
</dbReference>
<dbReference type="AlphaFoldDB" id="A0A229P2I5"/>
<feature type="domain" description="Cytochrome oxidase subunit II copper A binding" evidence="15">
    <location>
        <begin position="128"/>
        <end position="240"/>
    </location>
</feature>
<comment type="function">
    <text evidence="12">Catalyzes quinol oxidation with the concomitant reduction of oxygen to water. Subunit II transfers the electrons from a quinol to the binuclear center of the catalytic subunit I.</text>
</comment>
<dbReference type="Gene3D" id="1.10.287.90">
    <property type="match status" value="1"/>
</dbReference>
<evidence type="ECO:0000256" key="12">
    <source>
        <dbReference type="PIRNR" id="PIRNR000292"/>
    </source>
</evidence>
<feature type="region of interest" description="Disordered" evidence="13">
    <location>
        <begin position="288"/>
        <end position="324"/>
    </location>
</feature>
<dbReference type="InterPro" id="IPR045187">
    <property type="entry name" value="CcO_II"/>
</dbReference>
<keyword evidence="10 12" id="KW-0560">Oxidoreductase</keyword>
<evidence type="ECO:0000256" key="8">
    <source>
        <dbReference type="ARBA" id="ARBA00022982"/>
    </source>
</evidence>
<dbReference type="PIRSF" id="PIRSF000292">
    <property type="entry name" value="Ubi_od_II"/>
    <property type="match status" value="1"/>
</dbReference>
<dbReference type="EC" id="1.10.3.-" evidence="12"/>
<dbReference type="PROSITE" id="PS50857">
    <property type="entry name" value="COX2_CUA"/>
    <property type="match status" value="1"/>
</dbReference>
<keyword evidence="4 12" id="KW-1003">Cell membrane</keyword>
<dbReference type="InterPro" id="IPR036257">
    <property type="entry name" value="Cyt_c_oxidase_su2_TM_sf"/>
</dbReference>
<evidence type="ECO:0000256" key="11">
    <source>
        <dbReference type="ARBA" id="ARBA00023136"/>
    </source>
</evidence>
<evidence type="ECO:0000313" key="18">
    <source>
        <dbReference type="Proteomes" id="UP000215145"/>
    </source>
</evidence>
<dbReference type="EMBL" id="NMUQ01000001">
    <property type="protein sequence ID" value="OXM16473.1"/>
    <property type="molecule type" value="Genomic_DNA"/>
</dbReference>
<dbReference type="PANTHER" id="PTHR22888:SF18">
    <property type="entry name" value="CYTOCHROME BO(3) UBIQUINOL OXIDASE SUBUNIT 2"/>
    <property type="match status" value="1"/>
</dbReference>
<dbReference type="Proteomes" id="UP000215145">
    <property type="component" value="Unassembled WGS sequence"/>
</dbReference>
<dbReference type="GO" id="GO:0005507">
    <property type="term" value="F:copper ion binding"/>
    <property type="evidence" value="ECO:0007669"/>
    <property type="project" value="InterPro"/>
</dbReference>
<comment type="similarity">
    <text evidence="2 12">Belongs to the cytochrome c oxidase subunit 2 family.</text>
</comment>
<accession>A0A229P2I5</accession>
<comment type="subcellular location">
    <subcellularLocation>
        <location evidence="1">Cell membrane</location>
        <topology evidence="1">Multi-pass membrane protein</topology>
    </subcellularLocation>
</comment>
<organism evidence="17 18">
    <name type="scientific">Paenibacillus herberti</name>
    <dbReference type="NCBI Taxonomy" id="1619309"/>
    <lineage>
        <taxon>Bacteria</taxon>
        <taxon>Bacillati</taxon>
        <taxon>Bacillota</taxon>
        <taxon>Bacilli</taxon>
        <taxon>Bacillales</taxon>
        <taxon>Paenibacillaceae</taxon>
        <taxon>Paenibacillus</taxon>
    </lineage>
</organism>
<keyword evidence="8 12" id="KW-0249">Electron transport</keyword>
<feature type="compositionally biased region" description="Polar residues" evidence="13">
    <location>
        <begin position="296"/>
        <end position="305"/>
    </location>
</feature>
<dbReference type="Pfam" id="PF00116">
    <property type="entry name" value="COX2"/>
    <property type="match status" value="1"/>
</dbReference>
<reference evidence="17 18" key="1">
    <citation type="submission" date="2017-07" db="EMBL/GenBank/DDBJ databases">
        <title>Paenibacillus herberti R33 genome sequencing and assembly.</title>
        <authorList>
            <person name="Su W."/>
        </authorList>
    </citation>
    <scope>NUCLEOTIDE SEQUENCE [LARGE SCALE GENOMIC DNA]</scope>
    <source>
        <strain evidence="17 18">R33</strain>
    </source>
</reference>
<dbReference type="OrthoDB" id="9783445at2"/>
<comment type="caution">
    <text evidence="17">The sequence shown here is derived from an EMBL/GenBank/DDBJ whole genome shotgun (WGS) entry which is preliminary data.</text>
</comment>
<evidence type="ECO:0000256" key="2">
    <source>
        <dbReference type="ARBA" id="ARBA00007866"/>
    </source>
</evidence>
<evidence type="ECO:0000256" key="6">
    <source>
        <dbReference type="ARBA" id="ARBA00022692"/>
    </source>
</evidence>
<keyword evidence="9 14" id="KW-1133">Transmembrane helix</keyword>
<dbReference type="RefSeq" id="WP_089523558.1">
    <property type="nucleotide sequence ID" value="NZ_NMUQ01000001.1"/>
</dbReference>
<dbReference type="PROSITE" id="PS50999">
    <property type="entry name" value="COX2_TM"/>
    <property type="match status" value="1"/>
</dbReference>
<feature type="domain" description="Cytochrome oxidase subunit II transmembrane region profile" evidence="16">
    <location>
        <begin position="24"/>
        <end position="122"/>
    </location>
</feature>
<keyword evidence="6 14" id="KW-0812">Transmembrane</keyword>
<dbReference type="CDD" id="cd04212">
    <property type="entry name" value="CuRO_UO_II"/>
    <property type="match status" value="1"/>
</dbReference>
<evidence type="ECO:0000256" key="13">
    <source>
        <dbReference type="SAM" id="MobiDB-lite"/>
    </source>
</evidence>
<dbReference type="GO" id="GO:0004129">
    <property type="term" value="F:cytochrome-c oxidase activity"/>
    <property type="evidence" value="ECO:0007669"/>
    <property type="project" value="UniProtKB-UniRule"/>
</dbReference>
<dbReference type="SUPFAM" id="SSF81464">
    <property type="entry name" value="Cytochrome c oxidase subunit II-like, transmembrane region"/>
    <property type="match status" value="1"/>
</dbReference>
<evidence type="ECO:0000259" key="15">
    <source>
        <dbReference type="PROSITE" id="PS50857"/>
    </source>
</evidence>
<dbReference type="GO" id="GO:0005886">
    <property type="term" value="C:plasma membrane"/>
    <property type="evidence" value="ECO:0007669"/>
    <property type="project" value="UniProtKB-SubCell"/>
</dbReference>
<keyword evidence="7" id="KW-0732">Signal</keyword>
<dbReference type="PROSITE" id="PS51257">
    <property type="entry name" value="PROKAR_LIPOPROTEIN"/>
    <property type="match status" value="1"/>
</dbReference>
<keyword evidence="3 12" id="KW-0813">Transport</keyword>
<evidence type="ECO:0000256" key="9">
    <source>
        <dbReference type="ARBA" id="ARBA00022989"/>
    </source>
</evidence>
<feature type="transmembrane region" description="Helical" evidence="14">
    <location>
        <begin position="7"/>
        <end position="26"/>
    </location>
</feature>
<keyword evidence="11 12" id="KW-0472">Membrane</keyword>
<evidence type="ECO:0000256" key="5">
    <source>
        <dbReference type="ARBA" id="ARBA00022660"/>
    </source>
</evidence>
<dbReference type="PANTHER" id="PTHR22888">
    <property type="entry name" value="CYTOCHROME C OXIDASE, SUBUNIT II"/>
    <property type="match status" value="1"/>
</dbReference>
<gene>
    <name evidence="17" type="ORF">CGZ75_07315</name>
</gene>
<protein>
    <recommendedName>
        <fullName evidence="12">Quinol oxidase subunit 2</fullName>
        <ecNumber evidence="12">1.10.3.-</ecNumber>
    </recommendedName>
</protein>
<keyword evidence="5 12" id="KW-0679">Respiratory chain</keyword>
<feature type="transmembrane region" description="Helical" evidence="14">
    <location>
        <begin position="94"/>
        <end position="116"/>
    </location>
</feature>
<proteinExistence type="inferred from homology"/>
<name>A0A229P2I5_9BACL</name>
<sequence length="324" mass="35980">MKATHKRLRMLGIILVGVGMAVFLAGCGNPMVLDPKGQIADIQKEMIWISIILCAIIIVPVLGIWIYISVRYRDKPDNKAPYEPNWSHSTKLEVIWWGIPIIVVGVLGYFTVVATYDLIKPPKATANVEPLTIEVTSMDWKWLFQYPDQDIATVNYLNIPENTPIQFVLTSNTAMNSFWVPQLGGMMYTMPGMAMRLWLQAEGPGEYLGMGANFSGSEFAKMHFKVKSMPQNEFDAWVAKSQDEPAKLTRETYAKLAVKGTVPIQTFGQNEPTLFASIVVKNGGHHGISIRGSDPVKSNQQSSGVKSEAETKEVSGSQQPEQNQ</sequence>
<evidence type="ECO:0000256" key="10">
    <source>
        <dbReference type="ARBA" id="ARBA00023002"/>
    </source>
</evidence>
<evidence type="ECO:0000256" key="4">
    <source>
        <dbReference type="ARBA" id="ARBA00022475"/>
    </source>
</evidence>
<dbReference type="SUPFAM" id="SSF49503">
    <property type="entry name" value="Cupredoxins"/>
    <property type="match status" value="1"/>
</dbReference>
<dbReference type="InterPro" id="IPR011759">
    <property type="entry name" value="Cyt_c_oxidase_su2_TM_dom"/>
</dbReference>
<evidence type="ECO:0000259" key="16">
    <source>
        <dbReference type="PROSITE" id="PS50999"/>
    </source>
</evidence>
<dbReference type="InterPro" id="IPR034227">
    <property type="entry name" value="CuRO_UO_II"/>
</dbReference>
<dbReference type="GO" id="GO:0042773">
    <property type="term" value="P:ATP synthesis coupled electron transport"/>
    <property type="evidence" value="ECO:0007669"/>
    <property type="project" value="TreeGrafter"/>
</dbReference>
<feature type="compositionally biased region" description="Polar residues" evidence="13">
    <location>
        <begin position="314"/>
        <end position="324"/>
    </location>
</feature>
<dbReference type="InterPro" id="IPR008972">
    <property type="entry name" value="Cupredoxin"/>
</dbReference>
<evidence type="ECO:0000313" key="17">
    <source>
        <dbReference type="EMBL" id="OXM16473.1"/>
    </source>
</evidence>
<evidence type="ECO:0000256" key="3">
    <source>
        <dbReference type="ARBA" id="ARBA00022448"/>
    </source>
</evidence>
<comment type="catalytic activity">
    <reaction evidence="12">
        <text>2 a quinol + O2 = 2 a quinone + 2 H2O</text>
        <dbReference type="Rhea" id="RHEA:55376"/>
        <dbReference type="ChEBI" id="CHEBI:15377"/>
        <dbReference type="ChEBI" id="CHEBI:15379"/>
        <dbReference type="ChEBI" id="CHEBI:24646"/>
        <dbReference type="ChEBI" id="CHEBI:132124"/>
    </reaction>
</comment>
<dbReference type="InterPro" id="IPR006333">
    <property type="entry name" value="Cyt_o_ubiquinol_oxidase_su2"/>
</dbReference>
<keyword evidence="18" id="KW-1185">Reference proteome</keyword>
<feature type="transmembrane region" description="Helical" evidence="14">
    <location>
        <begin position="46"/>
        <end position="68"/>
    </location>
</feature>
<evidence type="ECO:0000256" key="1">
    <source>
        <dbReference type="ARBA" id="ARBA00004651"/>
    </source>
</evidence>
<evidence type="ECO:0000256" key="7">
    <source>
        <dbReference type="ARBA" id="ARBA00022729"/>
    </source>
</evidence>